<keyword evidence="5 6" id="KW-0413">Isomerase</keyword>
<keyword evidence="11" id="KW-1185">Reference proteome</keyword>
<dbReference type="InterPro" id="IPR002205">
    <property type="entry name" value="Topo_IIA_dom_A"/>
</dbReference>
<dbReference type="InterPro" id="IPR013760">
    <property type="entry name" value="Topo_IIA-like_dom_sf"/>
</dbReference>
<keyword evidence="3 6" id="KW-0799">Topoisomerase</keyword>
<dbReference type="GO" id="GO:0005737">
    <property type="term" value="C:cytoplasm"/>
    <property type="evidence" value="ECO:0007669"/>
    <property type="project" value="TreeGrafter"/>
</dbReference>
<dbReference type="STRING" id="1307763.L21SP4_02167"/>
<evidence type="ECO:0000256" key="5">
    <source>
        <dbReference type="ARBA" id="ARBA00023235"/>
    </source>
</evidence>
<evidence type="ECO:0000256" key="7">
    <source>
        <dbReference type="SAM" id="Coils"/>
    </source>
</evidence>
<dbReference type="Pfam" id="PF00521">
    <property type="entry name" value="DNA_topoisoIV"/>
    <property type="match status" value="1"/>
</dbReference>
<accession>A0A0G3EMR1</accession>
<evidence type="ECO:0000256" key="4">
    <source>
        <dbReference type="ARBA" id="ARBA00023125"/>
    </source>
</evidence>
<evidence type="ECO:0000313" key="10">
    <source>
        <dbReference type="EMBL" id="AKJ65394.1"/>
    </source>
</evidence>
<dbReference type="PROSITE" id="PS52040">
    <property type="entry name" value="TOPO_IIA"/>
    <property type="match status" value="1"/>
</dbReference>
<evidence type="ECO:0000313" key="11">
    <source>
        <dbReference type="Proteomes" id="UP000035268"/>
    </source>
</evidence>
<dbReference type="GO" id="GO:0009330">
    <property type="term" value="C:DNA topoisomerase type II (double strand cut, ATP-hydrolyzing) complex"/>
    <property type="evidence" value="ECO:0007669"/>
    <property type="project" value="TreeGrafter"/>
</dbReference>
<dbReference type="SUPFAM" id="SSF56719">
    <property type="entry name" value="Type II DNA topoisomerase"/>
    <property type="match status" value="1"/>
</dbReference>
<dbReference type="EC" id="5.99.1.3" evidence="10"/>
<evidence type="ECO:0000256" key="1">
    <source>
        <dbReference type="ARBA" id="ARBA00000185"/>
    </source>
</evidence>
<dbReference type="SMART" id="SM00434">
    <property type="entry name" value="TOP4c"/>
    <property type="match status" value="1"/>
</dbReference>
<feature type="coiled-coil region" evidence="7">
    <location>
        <begin position="556"/>
        <end position="583"/>
    </location>
</feature>
<dbReference type="GO" id="GO:0003677">
    <property type="term" value="F:DNA binding"/>
    <property type="evidence" value="ECO:0007669"/>
    <property type="project" value="UniProtKB-UniRule"/>
</dbReference>
<feature type="domain" description="Topo IIA-type catalytic" evidence="9">
    <location>
        <begin position="170"/>
        <end position="621"/>
    </location>
</feature>
<feature type="compositionally biased region" description="Basic residues" evidence="8">
    <location>
        <begin position="85"/>
        <end position="105"/>
    </location>
</feature>
<dbReference type="GO" id="GO:0003918">
    <property type="term" value="F:DNA topoisomerase type II (double strand cut, ATP-hydrolyzing) activity"/>
    <property type="evidence" value="ECO:0007669"/>
    <property type="project" value="UniProtKB-EC"/>
</dbReference>
<dbReference type="InterPro" id="IPR013758">
    <property type="entry name" value="Topo_IIA_A/C_ab"/>
</dbReference>
<dbReference type="Gene3D" id="1.10.268.10">
    <property type="entry name" value="Topoisomerase, domain 3"/>
    <property type="match status" value="1"/>
</dbReference>
<dbReference type="NCBIfam" id="NF007209">
    <property type="entry name" value="PRK09631.1"/>
    <property type="match status" value="1"/>
</dbReference>
<dbReference type="RefSeq" id="WP_052882630.1">
    <property type="nucleotide sequence ID" value="NZ_CP010904.1"/>
</dbReference>
<evidence type="ECO:0000259" key="9">
    <source>
        <dbReference type="PROSITE" id="PS52040"/>
    </source>
</evidence>
<feature type="compositionally biased region" description="Acidic residues" evidence="8">
    <location>
        <begin position="30"/>
        <end position="41"/>
    </location>
</feature>
<feature type="region of interest" description="Disordered" evidence="8">
    <location>
        <begin position="1"/>
        <end position="145"/>
    </location>
</feature>
<keyword evidence="4 6" id="KW-0238">DNA-binding</keyword>
<organism evidence="10 11">
    <name type="scientific">Kiritimatiella glycovorans</name>
    <dbReference type="NCBI Taxonomy" id="1307763"/>
    <lineage>
        <taxon>Bacteria</taxon>
        <taxon>Pseudomonadati</taxon>
        <taxon>Kiritimatiellota</taxon>
        <taxon>Kiritimatiellia</taxon>
        <taxon>Kiritimatiellales</taxon>
        <taxon>Kiritimatiellaceae</taxon>
        <taxon>Kiritimatiella</taxon>
    </lineage>
</organism>
<feature type="compositionally biased region" description="Basic and acidic residues" evidence="8">
    <location>
        <begin position="14"/>
        <end position="29"/>
    </location>
</feature>
<comment type="similarity">
    <text evidence="2">Belongs to the type II topoisomerase GyrA/ParC subunit family.</text>
</comment>
<dbReference type="GO" id="GO:0005524">
    <property type="term" value="F:ATP binding"/>
    <property type="evidence" value="ECO:0007669"/>
    <property type="project" value="InterPro"/>
</dbReference>
<dbReference type="Proteomes" id="UP000035268">
    <property type="component" value="Chromosome"/>
</dbReference>
<dbReference type="EMBL" id="CP010904">
    <property type="protein sequence ID" value="AKJ65394.1"/>
    <property type="molecule type" value="Genomic_DNA"/>
</dbReference>
<comment type="catalytic activity">
    <reaction evidence="1 6">
        <text>ATP-dependent breakage, passage and rejoining of double-stranded DNA.</text>
        <dbReference type="EC" id="5.6.2.2"/>
    </reaction>
</comment>
<evidence type="ECO:0000256" key="8">
    <source>
        <dbReference type="SAM" id="MobiDB-lite"/>
    </source>
</evidence>
<dbReference type="Gene3D" id="3.90.199.10">
    <property type="entry name" value="Topoisomerase II, domain 5"/>
    <property type="match status" value="1"/>
</dbReference>
<dbReference type="GO" id="GO:0006265">
    <property type="term" value="P:DNA topological change"/>
    <property type="evidence" value="ECO:0007669"/>
    <property type="project" value="UniProtKB-UniRule"/>
</dbReference>
<evidence type="ECO:0000256" key="3">
    <source>
        <dbReference type="ARBA" id="ARBA00023029"/>
    </source>
</evidence>
<dbReference type="KEGG" id="vbl:L21SP4_02167"/>
<reference evidence="11" key="1">
    <citation type="submission" date="2015-02" db="EMBL/GenBank/DDBJ databases">
        <title>Description and complete genome sequence of the first cultured representative of the subdivision 5 of the Verrucomicrobia phylum.</title>
        <authorList>
            <person name="Spring S."/>
            <person name="Bunk B."/>
            <person name="Sproer C."/>
            <person name="Klenk H.-P."/>
        </authorList>
    </citation>
    <scope>NUCLEOTIDE SEQUENCE [LARGE SCALE GENOMIC DNA]</scope>
    <source>
        <strain evidence="11">L21-Fru-AB</strain>
    </source>
</reference>
<dbReference type="AlphaFoldDB" id="A0A0G3EMR1"/>
<dbReference type="InterPro" id="IPR013757">
    <property type="entry name" value="Topo_IIA_A_a_sf"/>
</dbReference>
<keyword evidence="7" id="KW-0175">Coiled coil</keyword>
<feature type="compositionally biased region" description="Basic and acidic residues" evidence="8">
    <location>
        <begin position="135"/>
        <end position="145"/>
    </location>
</feature>
<protein>
    <submittedName>
        <fullName evidence="10">DNA gyrase subunit A</fullName>
        <ecNumber evidence="10">5.99.1.3</ecNumber>
    </submittedName>
</protein>
<dbReference type="Gene3D" id="3.30.1360.40">
    <property type="match status" value="1"/>
</dbReference>
<evidence type="ECO:0000256" key="2">
    <source>
        <dbReference type="ARBA" id="ARBA00008263"/>
    </source>
</evidence>
<dbReference type="PANTHER" id="PTHR43493">
    <property type="entry name" value="DNA GYRASE/TOPOISOMERASE SUBUNIT A"/>
    <property type="match status" value="1"/>
</dbReference>
<feature type="compositionally biased region" description="Basic and acidic residues" evidence="8">
    <location>
        <begin position="42"/>
        <end position="64"/>
    </location>
</feature>
<reference evidence="10 11" key="2">
    <citation type="journal article" date="2016" name="ISME J.">
        <title>Characterization of the first cultured representative of Verrucomicrobia subdivision 5 indicates the proposal of a novel phylum.</title>
        <authorList>
            <person name="Spring S."/>
            <person name="Bunk B."/>
            <person name="Sproer C."/>
            <person name="Schumann P."/>
            <person name="Rohde M."/>
            <person name="Tindall B.J."/>
            <person name="Klenk H.P."/>
        </authorList>
    </citation>
    <scope>NUCLEOTIDE SEQUENCE [LARGE SCALE GENOMIC DNA]</scope>
    <source>
        <strain evidence="10 11">L21-Fru-AB</strain>
    </source>
</reference>
<dbReference type="InterPro" id="IPR050220">
    <property type="entry name" value="Type_II_DNA_Topoisomerases"/>
</dbReference>
<dbReference type="PATRIC" id="fig|1609981.3.peg.2253"/>
<sequence>MSPGGQQEMFFSGKPEENRPEKPPRRPDPEPEPEPDPEPETEPEKPEPEARPTSETESERKTVQPEDTPEEPSRTDTMSSDEKKKTRKASKKKSAGRTAKRKPARNKTSAHAAAKPKPETVASSGGSAGGNGKPPPRDHIPVDHPHGPLTDLIDFNFLQYASYVICERAIPNLMDGLKPVQRRIMHALHQMDDGRFIKVANVVGHTMQFHPHGDMSIGDALVGLVNKEYLIEGQGNFGNPFTGDPAAAPRYIECRLTELARAEVFNPDLTEFVPSYDGRKQEPVTLPAKVPLLLMLGAEGIAVGLSTRIPSHNFIELLEAQIEILNEKKSSPAAIRLLPDFQSGGLMDASEYEKGRGKLKLRARIEKRGKGRLAVTELPAGQTTESLISSIEDGVKKKKVPVRSISDYTSEKIEVELVLNQGADQDRAIKALYAFTHAEVSLSCRPVVIHHRRPREMDTEEILRENTSRTLDLLKQELELRRHKLTEEIHAKTLAQIFIENRLYKKIEECTTWDAVRKAVFKGLTPFRDRLTRDVTDEDVDMLLAIRIRRISRFDIEKNQQDIEKLAKELAEVEKNLRNLKAYAVRYIKALIKKYRTRFPRRAEETTFQEIEVRKLTSRELKIHLDTEKGYLGSQVKGDPVLECSSLDKLMIFFGDGRYRVMPPPDTLFVDDQLSYCGKYDREAVFTAVYTEEDNTYVKRFAVGGAIMNRDYRFAPEGAKVILFEPGEPDRIYVKYRKRKKQRINQQAFDLTGLDRKGARARGKRMTTKPVDRIATEPGRWWKTDEDSPDGVLL</sequence>
<name>A0A0G3EMR1_9BACT</name>
<proteinExistence type="inferred from homology"/>
<gene>
    <name evidence="10" type="primary">gyrA_2</name>
    <name evidence="10" type="ORF">L21SP4_02167</name>
</gene>
<evidence type="ECO:0000256" key="6">
    <source>
        <dbReference type="PROSITE-ProRule" id="PRU01384"/>
    </source>
</evidence>
<dbReference type="PANTHER" id="PTHR43493:SF5">
    <property type="entry name" value="DNA GYRASE SUBUNIT A, CHLOROPLASTIC_MITOCHONDRIAL"/>
    <property type="match status" value="1"/>
</dbReference>
<feature type="active site" description="O-(5'-phospho-DNA)-tyrosine intermediate" evidence="6">
    <location>
        <position position="251"/>
    </location>
</feature>